<dbReference type="SUPFAM" id="SSF56784">
    <property type="entry name" value="HAD-like"/>
    <property type="match status" value="1"/>
</dbReference>
<name>A0A832THD0_9EURY</name>
<dbReference type="UniPathway" id="UPA00135">
    <property type="reaction ID" value="UER00198"/>
</dbReference>
<dbReference type="RefSeq" id="WP_011018493.1">
    <property type="nucleotide sequence ID" value="NZ_DUJS01000004.1"/>
</dbReference>
<comment type="caution">
    <text evidence="12">The sequence shown here is derived from an EMBL/GenBank/DDBJ whole genome shotgun (WGS) entry which is preliminary data.</text>
</comment>
<dbReference type="GO" id="GO:0036424">
    <property type="term" value="F:L-phosphoserine phosphatase activity"/>
    <property type="evidence" value="ECO:0007669"/>
    <property type="project" value="InterPro"/>
</dbReference>
<comment type="cofactor">
    <cofactor evidence="1">
        <name>Mg(2+)</name>
        <dbReference type="ChEBI" id="CHEBI:18420"/>
    </cofactor>
</comment>
<evidence type="ECO:0000313" key="13">
    <source>
        <dbReference type="Proteomes" id="UP000619545"/>
    </source>
</evidence>
<organism evidence="12 13">
    <name type="scientific">Methanopyrus kandleri</name>
    <dbReference type="NCBI Taxonomy" id="2320"/>
    <lineage>
        <taxon>Archaea</taxon>
        <taxon>Methanobacteriati</taxon>
        <taxon>Methanobacteriota</taxon>
        <taxon>Methanomada group</taxon>
        <taxon>Methanopyri</taxon>
        <taxon>Methanopyrales</taxon>
        <taxon>Methanopyraceae</taxon>
        <taxon>Methanopyrus</taxon>
    </lineage>
</organism>
<dbReference type="GO" id="GO:0005737">
    <property type="term" value="C:cytoplasm"/>
    <property type="evidence" value="ECO:0007669"/>
    <property type="project" value="TreeGrafter"/>
</dbReference>
<dbReference type="NCBIfam" id="TIGR01488">
    <property type="entry name" value="HAD-SF-IB"/>
    <property type="match status" value="1"/>
</dbReference>
<dbReference type="GO" id="GO:0000287">
    <property type="term" value="F:magnesium ion binding"/>
    <property type="evidence" value="ECO:0007669"/>
    <property type="project" value="TreeGrafter"/>
</dbReference>
<sequence>MAQARRLVVLDFDGTLVDGETIDLIAEAAGVDDEVEEITRRAMRGELEFGEALRERVRLLAGTPASVLDEVVTELRLNPGVREFVAAVRSVGAAVAVISGGFTEVVSHFCRELGLDAYVANELEVRNGFLTGRVYGPVMSSSAKGRVLMELCRRFGTRPEDTVAVGDGANDASMLKRVGLPLGFRPKKPLYEIIEMAFDDFRRAVPVVLRFWGVPVE</sequence>
<evidence type="ECO:0000256" key="2">
    <source>
        <dbReference type="ARBA" id="ARBA00005135"/>
    </source>
</evidence>
<evidence type="ECO:0000256" key="3">
    <source>
        <dbReference type="ARBA" id="ARBA00009184"/>
    </source>
</evidence>
<feature type="active site" description="Nucleophile" evidence="11">
    <location>
        <position position="11"/>
    </location>
</feature>
<keyword evidence="7 12" id="KW-0378">Hydrolase</keyword>
<protein>
    <recommendedName>
        <fullName evidence="4">phosphoserine phosphatase</fullName>
        <ecNumber evidence="4">3.1.3.3</ecNumber>
    </recommendedName>
    <alternativeName>
        <fullName evidence="10">O-phosphoserine phosphohydrolase</fullName>
    </alternativeName>
</protein>
<evidence type="ECO:0000256" key="6">
    <source>
        <dbReference type="ARBA" id="ARBA00022723"/>
    </source>
</evidence>
<evidence type="ECO:0000256" key="10">
    <source>
        <dbReference type="ARBA" id="ARBA00031693"/>
    </source>
</evidence>
<evidence type="ECO:0000256" key="5">
    <source>
        <dbReference type="ARBA" id="ARBA00022605"/>
    </source>
</evidence>
<proteinExistence type="inferred from homology"/>
<gene>
    <name evidence="12" type="primary">serB</name>
    <name evidence="12" type="ORF">HA336_05850</name>
</gene>
<dbReference type="Pfam" id="PF00702">
    <property type="entry name" value="Hydrolase"/>
    <property type="match status" value="1"/>
</dbReference>
<dbReference type="Gene3D" id="3.40.50.1000">
    <property type="entry name" value="HAD superfamily/HAD-like"/>
    <property type="match status" value="1"/>
</dbReference>
<dbReference type="SFLD" id="SFLDS00003">
    <property type="entry name" value="Haloacid_Dehalogenase"/>
    <property type="match status" value="1"/>
</dbReference>
<dbReference type="EC" id="3.1.3.3" evidence="4"/>
<accession>A0A832THD0</accession>
<dbReference type="InterPro" id="IPR036412">
    <property type="entry name" value="HAD-like_sf"/>
</dbReference>
<dbReference type="EMBL" id="DUJS01000004">
    <property type="protein sequence ID" value="HII70739.1"/>
    <property type="molecule type" value="Genomic_DNA"/>
</dbReference>
<dbReference type="PANTHER" id="PTHR43344">
    <property type="entry name" value="PHOSPHOSERINE PHOSPHATASE"/>
    <property type="match status" value="1"/>
</dbReference>
<feature type="active site" description="Proton donor" evidence="11">
    <location>
        <position position="13"/>
    </location>
</feature>
<dbReference type="GO" id="GO:0006564">
    <property type="term" value="P:L-serine biosynthetic process"/>
    <property type="evidence" value="ECO:0007669"/>
    <property type="project" value="UniProtKB-KW"/>
</dbReference>
<evidence type="ECO:0000256" key="11">
    <source>
        <dbReference type="PIRSR" id="PIRSR604469-1"/>
    </source>
</evidence>
<dbReference type="PANTHER" id="PTHR43344:SF2">
    <property type="entry name" value="PHOSPHOSERINE PHOSPHATASE"/>
    <property type="match status" value="1"/>
</dbReference>
<dbReference type="SFLD" id="SFLDF00029">
    <property type="entry name" value="phosphoserine_phosphatase"/>
    <property type="match status" value="1"/>
</dbReference>
<evidence type="ECO:0000256" key="8">
    <source>
        <dbReference type="ARBA" id="ARBA00022842"/>
    </source>
</evidence>
<evidence type="ECO:0000256" key="1">
    <source>
        <dbReference type="ARBA" id="ARBA00001946"/>
    </source>
</evidence>
<evidence type="ECO:0000256" key="9">
    <source>
        <dbReference type="ARBA" id="ARBA00023299"/>
    </source>
</evidence>
<dbReference type="InterPro" id="IPR050582">
    <property type="entry name" value="HAD-like_SerB"/>
</dbReference>
<evidence type="ECO:0000313" key="12">
    <source>
        <dbReference type="EMBL" id="HII70739.1"/>
    </source>
</evidence>
<dbReference type="GeneID" id="1477424"/>
<dbReference type="InterPro" id="IPR023214">
    <property type="entry name" value="HAD_sf"/>
</dbReference>
<keyword evidence="6" id="KW-0479">Metal-binding</keyword>
<dbReference type="InterPro" id="IPR004469">
    <property type="entry name" value="PSP"/>
</dbReference>
<evidence type="ECO:0000256" key="7">
    <source>
        <dbReference type="ARBA" id="ARBA00022801"/>
    </source>
</evidence>
<dbReference type="NCBIfam" id="TIGR00338">
    <property type="entry name" value="serB"/>
    <property type="match status" value="1"/>
</dbReference>
<evidence type="ECO:0000256" key="4">
    <source>
        <dbReference type="ARBA" id="ARBA00012640"/>
    </source>
</evidence>
<reference evidence="12" key="1">
    <citation type="journal article" date="2020" name="bioRxiv">
        <title>A rank-normalized archaeal taxonomy based on genome phylogeny resolves widespread incomplete and uneven classifications.</title>
        <authorList>
            <person name="Rinke C."/>
            <person name="Chuvochina M."/>
            <person name="Mussig A.J."/>
            <person name="Chaumeil P.-A."/>
            <person name="Waite D.W."/>
            <person name="Whitman W.B."/>
            <person name="Parks D.H."/>
            <person name="Hugenholtz P."/>
        </authorList>
    </citation>
    <scope>NUCLEOTIDE SEQUENCE</scope>
    <source>
        <strain evidence="12">UBA8853</strain>
    </source>
</reference>
<comment type="pathway">
    <text evidence="2">Amino-acid biosynthesis; L-serine biosynthesis; L-serine from 3-phospho-D-glycerate: step 3/3.</text>
</comment>
<dbReference type="OMA" id="LSMFKHA"/>
<dbReference type="SFLD" id="SFLDG01137">
    <property type="entry name" value="C1.6.1:_Phosphoserine_Phosphat"/>
    <property type="match status" value="1"/>
</dbReference>
<keyword evidence="8" id="KW-0460">Magnesium</keyword>
<keyword evidence="5" id="KW-0028">Amino-acid biosynthesis</keyword>
<keyword evidence="9" id="KW-0718">Serine biosynthesis</keyword>
<comment type="similarity">
    <text evidence="3">Belongs to the HAD-like hydrolase superfamily. SerB family.</text>
</comment>
<dbReference type="SFLD" id="SFLDG01136">
    <property type="entry name" value="C1.6:_Phosphoserine_Phosphatas"/>
    <property type="match status" value="1"/>
</dbReference>
<dbReference type="AlphaFoldDB" id="A0A832THD0"/>
<dbReference type="Proteomes" id="UP000619545">
    <property type="component" value="Unassembled WGS sequence"/>
</dbReference>